<dbReference type="Proteomes" id="UP000800200">
    <property type="component" value="Unassembled WGS sequence"/>
</dbReference>
<feature type="non-terminal residue" evidence="2">
    <location>
        <position position="240"/>
    </location>
</feature>
<evidence type="ECO:0000259" key="1">
    <source>
        <dbReference type="Pfam" id="PF13843"/>
    </source>
</evidence>
<dbReference type="InterPro" id="IPR029526">
    <property type="entry name" value="PGBD"/>
</dbReference>
<accession>A0A6A6EWX6</accession>
<dbReference type="AlphaFoldDB" id="A0A6A6EWX6"/>
<evidence type="ECO:0000313" key="3">
    <source>
        <dbReference type="Proteomes" id="UP000800200"/>
    </source>
</evidence>
<protein>
    <recommendedName>
        <fullName evidence="1">PiggyBac transposable element-derived protein domain-containing protein</fullName>
    </recommendedName>
</protein>
<keyword evidence="3" id="KW-1185">Reference proteome</keyword>
<feature type="non-terminal residue" evidence="2">
    <location>
        <position position="1"/>
    </location>
</feature>
<dbReference type="OrthoDB" id="3777254at2759"/>
<sequence>FTGRTPDIVNIPSKPTPVGFKIWVLAQLGHVLNMLWHVCGDKIDQGPQGLQKKWKEQGFNKTQAIVLELLTRMPNQGSGHIVWLDNLFTSSKLLSTLRDLGIGAAGTVRTEKLFGMDPKFMELKISWTKHIPWGKVYGRLSSNGKVLQLAWKNSQLVLFMTTISNGKQKRWRIWRRPKTPDKWLRTAFGNQPFKKLEIPDFIDLYNHFMNGVDRADQVRSYYRTNRRQYRTWRPLWNFLF</sequence>
<proteinExistence type="predicted"/>
<feature type="domain" description="PiggyBac transposable element-derived protein" evidence="1">
    <location>
        <begin position="1"/>
        <end position="233"/>
    </location>
</feature>
<name>A0A6A6EWX6_9PEZI</name>
<dbReference type="PANTHER" id="PTHR46599">
    <property type="entry name" value="PIGGYBAC TRANSPOSABLE ELEMENT-DERIVED PROTEIN 4"/>
    <property type="match status" value="1"/>
</dbReference>
<gene>
    <name evidence="2" type="ORF">K469DRAFT_537254</name>
</gene>
<organism evidence="2 3">
    <name type="scientific">Zopfia rhizophila CBS 207.26</name>
    <dbReference type="NCBI Taxonomy" id="1314779"/>
    <lineage>
        <taxon>Eukaryota</taxon>
        <taxon>Fungi</taxon>
        <taxon>Dikarya</taxon>
        <taxon>Ascomycota</taxon>
        <taxon>Pezizomycotina</taxon>
        <taxon>Dothideomycetes</taxon>
        <taxon>Dothideomycetes incertae sedis</taxon>
        <taxon>Zopfiaceae</taxon>
        <taxon>Zopfia</taxon>
    </lineage>
</organism>
<dbReference type="EMBL" id="ML994610">
    <property type="protein sequence ID" value="KAF2195288.1"/>
    <property type="molecule type" value="Genomic_DNA"/>
</dbReference>
<dbReference type="PANTHER" id="PTHR46599:SF3">
    <property type="entry name" value="PIGGYBAC TRANSPOSABLE ELEMENT-DERIVED PROTEIN 4"/>
    <property type="match status" value="1"/>
</dbReference>
<evidence type="ECO:0000313" key="2">
    <source>
        <dbReference type="EMBL" id="KAF2195288.1"/>
    </source>
</evidence>
<dbReference type="Pfam" id="PF13843">
    <property type="entry name" value="DDE_Tnp_1_7"/>
    <property type="match status" value="1"/>
</dbReference>
<reference evidence="2" key="1">
    <citation type="journal article" date="2020" name="Stud. Mycol.">
        <title>101 Dothideomycetes genomes: a test case for predicting lifestyles and emergence of pathogens.</title>
        <authorList>
            <person name="Haridas S."/>
            <person name="Albert R."/>
            <person name="Binder M."/>
            <person name="Bloem J."/>
            <person name="Labutti K."/>
            <person name="Salamov A."/>
            <person name="Andreopoulos B."/>
            <person name="Baker S."/>
            <person name="Barry K."/>
            <person name="Bills G."/>
            <person name="Bluhm B."/>
            <person name="Cannon C."/>
            <person name="Castanera R."/>
            <person name="Culley D."/>
            <person name="Daum C."/>
            <person name="Ezra D."/>
            <person name="Gonzalez J."/>
            <person name="Henrissat B."/>
            <person name="Kuo A."/>
            <person name="Liang C."/>
            <person name="Lipzen A."/>
            <person name="Lutzoni F."/>
            <person name="Magnuson J."/>
            <person name="Mondo S."/>
            <person name="Nolan M."/>
            <person name="Ohm R."/>
            <person name="Pangilinan J."/>
            <person name="Park H.-J."/>
            <person name="Ramirez L."/>
            <person name="Alfaro M."/>
            <person name="Sun H."/>
            <person name="Tritt A."/>
            <person name="Yoshinaga Y."/>
            <person name="Zwiers L.-H."/>
            <person name="Turgeon B."/>
            <person name="Goodwin S."/>
            <person name="Spatafora J."/>
            <person name="Crous P."/>
            <person name="Grigoriev I."/>
        </authorList>
    </citation>
    <scope>NUCLEOTIDE SEQUENCE</scope>
    <source>
        <strain evidence="2">CBS 207.26</strain>
    </source>
</reference>